<dbReference type="AlphaFoldDB" id="A0A1E3NUZ3"/>
<protein>
    <recommendedName>
        <fullName evidence="3">Magnesium-dependent phosphatase-1</fullName>
    </recommendedName>
</protein>
<keyword evidence="2" id="KW-1185">Reference proteome</keyword>
<dbReference type="SUPFAM" id="SSF56784">
    <property type="entry name" value="HAD-like"/>
    <property type="match status" value="1"/>
</dbReference>
<dbReference type="RefSeq" id="XP_019036226.1">
    <property type="nucleotide sequence ID" value="XM_019182389.1"/>
</dbReference>
<evidence type="ECO:0008006" key="3">
    <source>
        <dbReference type="Google" id="ProtNLM"/>
    </source>
</evidence>
<dbReference type="NCBIfam" id="TIGR01685">
    <property type="entry name" value="MDP-1"/>
    <property type="match status" value="1"/>
</dbReference>
<dbReference type="GeneID" id="30199635"/>
<dbReference type="Proteomes" id="UP000094112">
    <property type="component" value="Unassembled WGS sequence"/>
</dbReference>
<dbReference type="SFLD" id="SFLDG01131">
    <property type="entry name" value="C1.5.2:_MDP_Like"/>
    <property type="match status" value="1"/>
</dbReference>
<accession>A0A1E3NUZ3</accession>
<dbReference type="InterPro" id="IPR023214">
    <property type="entry name" value="HAD_sf"/>
</dbReference>
<dbReference type="SFLD" id="SFLDG01129">
    <property type="entry name" value="C1.5:_HAD__Beta-PGM__Phosphata"/>
    <property type="match status" value="1"/>
</dbReference>
<dbReference type="Pfam" id="PF12689">
    <property type="entry name" value="Acid_PPase"/>
    <property type="match status" value="1"/>
</dbReference>
<organism evidence="1 2">
    <name type="scientific">Wickerhamomyces anomalus (strain ATCC 58044 / CBS 1984 / NCYC 433 / NRRL Y-366-8)</name>
    <name type="common">Yeast</name>
    <name type="synonym">Hansenula anomala</name>
    <dbReference type="NCBI Taxonomy" id="683960"/>
    <lineage>
        <taxon>Eukaryota</taxon>
        <taxon>Fungi</taxon>
        <taxon>Dikarya</taxon>
        <taxon>Ascomycota</taxon>
        <taxon>Saccharomycotina</taxon>
        <taxon>Saccharomycetes</taxon>
        <taxon>Phaffomycetales</taxon>
        <taxon>Wickerhamomycetaceae</taxon>
        <taxon>Wickerhamomyces</taxon>
    </lineage>
</organism>
<dbReference type="PANTHER" id="PTHR17901">
    <property type="entry name" value="MAGNESIUM-DEPENDENT PHOSPHATASE 1 MDP1"/>
    <property type="match status" value="1"/>
</dbReference>
<dbReference type="NCBIfam" id="TIGR01681">
    <property type="entry name" value="HAD-SF-IIIC"/>
    <property type="match status" value="1"/>
</dbReference>
<gene>
    <name evidence="1" type="ORF">WICANDRAFT_36037</name>
</gene>
<name>A0A1E3NUZ3_WICAA</name>
<dbReference type="GO" id="GO:0003993">
    <property type="term" value="F:acid phosphatase activity"/>
    <property type="evidence" value="ECO:0007669"/>
    <property type="project" value="EnsemblFungi"/>
</dbReference>
<dbReference type="InterPro" id="IPR036412">
    <property type="entry name" value="HAD-like_sf"/>
</dbReference>
<dbReference type="GO" id="GO:0030946">
    <property type="term" value="F:protein tyrosine phosphatase activity, metal-dependent"/>
    <property type="evidence" value="ECO:0007669"/>
    <property type="project" value="EnsemblFungi"/>
</dbReference>
<dbReference type="PANTHER" id="PTHR17901:SF14">
    <property type="entry name" value="MAGNESIUM-DEPENDENT PHOSPHATASE 1"/>
    <property type="match status" value="1"/>
</dbReference>
<proteinExistence type="predicted"/>
<sequence length="178" mass="20552">MTQYPKVVVFDLDYTLWLANYIQKCWCDTHISPPIKAKSTKTLVDKYGFQISFYKDVEEIFKELKENNVYIVAASRTSAPALARKMLKSLHLNGEPAINHFDALEFGTFSKKNHIKSAMSSLDQEIELKHVILFDDELRNKDVETLGVQFAHIFDEDRGLTKQIFQNAIAKYNNRLST</sequence>
<evidence type="ECO:0000313" key="1">
    <source>
        <dbReference type="EMBL" id="ODQ57019.1"/>
    </source>
</evidence>
<dbReference type="OrthoDB" id="2865258at2759"/>
<dbReference type="STRING" id="683960.A0A1E3NUZ3"/>
<dbReference type="EMBL" id="KV454214">
    <property type="protein sequence ID" value="ODQ57019.1"/>
    <property type="molecule type" value="Genomic_DNA"/>
</dbReference>
<dbReference type="InterPro" id="IPR010033">
    <property type="entry name" value="HAD_SF_ppase_IIIC"/>
</dbReference>
<evidence type="ECO:0000313" key="2">
    <source>
        <dbReference type="Proteomes" id="UP000094112"/>
    </source>
</evidence>
<dbReference type="SFLD" id="SFLDS00003">
    <property type="entry name" value="Haloacid_Dehalogenase"/>
    <property type="match status" value="1"/>
</dbReference>
<dbReference type="InterPro" id="IPR010036">
    <property type="entry name" value="MDP_1_eu_arc"/>
</dbReference>
<dbReference type="Gene3D" id="3.40.50.1000">
    <property type="entry name" value="HAD superfamily/HAD-like"/>
    <property type="match status" value="1"/>
</dbReference>
<reference evidence="1 2" key="1">
    <citation type="journal article" date="2016" name="Proc. Natl. Acad. Sci. U.S.A.">
        <title>Comparative genomics of biotechnologically important yeasts.</title>
        <authorList>
            <person name="Riley R."/>
            <person name="Haridas S."/>
            <person name="Wolfe K.H."/>
            <person name="Lopes M.R."/>
            <person name="Hittinger C.T."/>
            <person name="Goeker M."/>
            <person name="Salamov A.A."/>
            <person name="Wisecaver J.H."/>
            <person name="Long T.M."/>
            <person name="Calvey C.H."/>
            <person name="Aerts A.L."/>
            <person name="Barry K.W."/>
            <person name="Choi C."/>
            <person name="Clum A."/>
            <person name="Coughlan A.Y."/>
            <person name="Deshpande S."/>
            <person name="Douglass A.P."/>
            <person name="Hanson S.J."/>
            <person name="Klenk H.-P."/>
            <person name="LaButti K.M."/>
            <person name="Lapidus A."/>
            <person name="Lindquist E.A."/>
            <person name="Lipzen A.M."/>
            <person name="Meier-Kolthoff J.P."/>
            <person name="Ohm R.A."/>
            <person name="Otillar R.P."/>
            <person name="Pangilinan J.L."/>
            <person name="Peng Y."/>
            <person name="Rokas A."/>
            <person name="Rosa C.A."/>
            <person name="Scheuner C."/>
            <person name="Sibirny A.A."/>
            <person name="Slot J.C."/>
            <person name="Stielow J.B."/>
            <person name="Sun H."/>
            <person name="Kurtzman C.P."/>
            <person name="Blackwell M."/>
            <person name="Grigoriev I.V."/>
            <person name="Jeffries T.W."/>
        </authorList>
    </citation>
    <scope>NUCLEOTIDE SEQUENCE [LARGE SCALE GENOMIC DNA]</scope>
    <source>
        <strain evidence="2">ATCC 58044 / CBS 1984 / NCYC 433 / NRRL Y-366-8</strain>
    </source>
</reference>